<dbReference type="PaxDb" id="55529-EKX40222"/>
<dbReference type="KEGG" id="gtt:GUITHDRAFT_164740"/>
<reference evidence="5" key="2">
    <citation type="submission" date="2012-11" db="EMBL/GenBank/DDBJ databases">
        <authorList>
            <person name="Kuo A."/>
            <person name="Curtis B.A."/>
            <person name="Tanifuji G."/>
            <person name="Burki F."/>
            <person name="Gruber A."/>
            <person name="Irimia M."/>
            <person name="Maruyama S."/>
            <person name="Arias M.C."/>
            <person name="Ball S.G."/>
            <person name="Gile G.H."/>
            <person name="Hirakawa Y."/>
            <person name="Hopkins J.F."/>
            <person name="Rensing S.A."/>
            <person name="Schmutz J."/>
            <person name="Symeonidi A."/>
            <person name="Elias M."/>
            <person name="Eveleigh R.J."/>
            <person name="Herman E.K."/>
            <person name="Klute M.J."/>
            <person name="Nakayama T."/>
            <person name="Obornik M."/>
            <person name="Reyes-Prieto A."/>
            <person name="Armbrust E.V."/>
            <person name="Aves S.J."/>
            <person name="Beiko R.G."/>
            <person name="Coutinho P."/>
            <person name="Dacks J.B."/>
            <person name="Durnford D.G."/>
            <person name="Fast N.M."/>
            <person name="Green B.R."/>
            <person name="Grisdale C."/>
            <person name="Hempe F."/>
            <person name="Henrissat B."/>
            <person name="Hoppner M.P."/>
            <person name="Ishida K.-I."/>
            <person name="Kim E."/>
            <person name="Koreny L."/>
            <person name="Kroth P.G."/>
            <person name="Liu Y."/>
            <person name="Malik S.-B."/>
            <person name="Maier U.G."/>
            <person name="McRose D."/>
            <person name="Mock T."/>
            <person name="Neilson J.A."/>
            <person name="Onodera N.T."/>
            <person name="Poole A.M."/>
            <person name="Pritham E.J."/>
            <person name="Richards T.A."/>
            <person name="Rocap G."/>
            <person name="Roy S.W."/>
            <person name="Sarai C."/>
            <person name="Schaack S."/>
            <person name="Shirato S."/>
            <person name="Slamovits C.H."/>
            <person name="Spencer D.F."/>
            <person name="Suzuki S."/>
            <person name="Worden A.Z."/>
            <person name="Zauner S."/>
            <person name="Barry K."/>
            <person name="Bell C."/>
            <person name="Bharti A.K."/>
            <person name="Crow J.A."/>
            <person name="Grimwood J."/>
            <person name="Kramer R."/>
            <person name="Lindquist E."/>
            <person name="Lucas S."/>
            <person name="Salamov A."/>
            <person name="McFadden G.I."/>
            <person name="Lane C.E."/>
            <person name="Keeling P.J."/>
            <person name="Gray M.W."/>
            <person name="Grigoriev I.V."/>
            <person name="Archibald J.M."/>
        </authorList>
    </citation>
    <scope>NUCLEOTIDE SEQUENCE</scope>
    <source>
        <strain evidence="5">CCMP2712</strain>
    </source>
</reference>
<organism evidence="3">
    <name type="scientific">Guillardia theta (strain CCMP2712)</name>
    <name type="common">Cryptophyte</name>
    <dbReference type="NCBI Taxonomy" id="905079"/>
    <lineage>
        <taxon>Eukaryota</taxon>
        <taxon>Cryptophyceae</taxon>
        <taxon>Pyrenomonadales</taxon>
        <taxon>Geminigeraceae</taxon>
        <taxon>Guillardia</taxon>
    </lineage>
</organism>
<protein>
    <recommendedName>
        <fullName evidence="6">Malate dehydrogenase</fullName>
    </recommendedName>
</protein>
<accession>L1IVT8</accession>
<proteinExistence type="inferred from homology"/>
<dbReference type="PANTHER" id="PTHR11091">
    <property type="entry name" value="OXIDOREDUCTASE-RELATED"/>
    <property type="match status" value="1"/>
</dbReference>
<evidence type="ECO:0008006" key="6">
    <source>
        <dbReference type="Google" id="ProtNLM"/>
    </source>
</evidence>
<reference evidence="3 5" key="1">
    <citation type="journal article" date="2012" name="Nature">
        <title>Algal genomes reveal evolutionary mosaicism and the fate of nucleomorphs.</title>
        <authorList>
            <consortium name="DOE Joint Genome Institute"/>
            <person name="Curtis B.A."/>
            <person name="Tanifuji G."/>
            <person name="Burki F."/>
            <person name="Gruber A."/>
            <person name="Irimia M."/>
            <person name="Maruyama S."/>
            <person name="Arias M.C."/>
            <person name="Ball S.G."/>
            <person name="Gile G.H."/>
            <person name="Hirakawa Y."/>
            <person name="Hopkins J.F."/>
            <person name="Kuo A."/>
            <person name="Rensing S.A."/>
            <person name="Schmutz J."/>
            <person name="Symeonidi A."/>
            <person name="Elias M."/>
            <person name="Eveleigh R.J."/>
            <person name="Herman E.K."/>
            <person name="Klute M.J."/>
            <person name="Nakayama T."/>
            <person name="Obornik M."/>
            <person name="Reyes-Prieto A."/>
            <person name="Armbrust E.V."/>
            <person name="Aves S.J."/>
            <person name="Beiko R.G."/>
            <person name="Coutinho P."/>
            <person name="Dacks J.B."/>
            <person name="Durnford D.G."/>
            <person name="Fast N.M."/>
            <person name="Green B.R."/>
            <person name="Grisdale C.J."/>
            <person name="Hempel F."/>
            <person name="Henrissat B."/>
            <person name="Hoppner M.P."/>
            <person name="Ishida K."/>
            <person name="Kim E."/>
            <person name="Koreny L."/>
            <person name="Kroth P.G."/>
            <person name="Liu Y."/>
            <person name="Malik S.B."/>
            <person name="Maier U.G."/>
            <person name="McRose D."/>
            <person name="Mock T."/>
            <person name="Neilson J.A."/>
            <person name="Onodera N.T."/>
            <person name="Poole A.M."/>
            <person name="Pritham E.J."/>
            <person name="Richards T.A."/>
            <person name="Rocap G."/>
            <person name="Roy S.W."/>
            <person name="Sarai C."/>
            <person name="Schaack S."/>
            <person name="Shirato S."/>
            <person name="Slamovits C.H."/>
            <person name="Spencer D.F."/>
            <person name="Suzuki S."/>
            <person name="Worden A.Z."/>
            <person name="Zauner S."/>
            <person name="Barry K."/>
            <person name="Bell C."/>
            <person name="Bharti A.K."/>
            <person name="Crow J.A."/>
            <person name="Grimwood J."/>
            <person name="Kramer R."/>
            <person name="Lindquist E."/>
            <person name="Lucas S."/>
            <person name="Salamov A."/>
            <person name="McFadden G.I."/>
            <person name="Lane C.E."/>
            <person name="Keeling P.J."/>
            <person name="Gray M.W."/>
            <person name="Grigoriev I.V."/>
            <person name="Archibald J.M."/>
        </authorList>
    </citation>
    <scope>NUCLEOTIDE SEQUENCE</scope>
    <source>
        <strain evidence="3 5">CCMP2712</strain>
    </source>
</reference>
<dbReference type="InterPro" id="IPR043144">
    <property type="entry name" value="Mal/L-sulf/L-lact_DH-like_ah"/>
</dbReference>
<dbReference type="SUPFAM" id="SSF89733">
    <property type="entry name" value="L-sulfolactate dehydrogenase-like"/>
    <property type="match status" value="1"/>
</dbReference>
<dbReference type="AlphaFoldDB" id="L1IVT8"/>
<evidence type="ECO:0000313" key="3">
    <source>
        <dbReference type="EMBL" id="EKX40222.1"/>
    </source>
</evidence>
<evidence type="ECO:0000256" key="2">
    <source>
        <dbReference type="ARBA" id="ARBA00023002"/>
    </source>
</evidence>
<evidence type="ECO:0000256" key="1">
    <source>
        <dbReference type="ARBA" id="ARBA00006056"/>
    </source>
</evidence>
<reference evidence="4" key="3">
    <citation type="submission" date="2015-06" db="UniProtKB">
        <authorList>
            <consortium name="EnsemblProtists"/>
        </authorList>
    </citation>
    <scope>IDENTIFICATION</scope>
</reference>
<dbReference type="InterPro" id="IPR036111">
    <property type="entry name" value="Mal/L-sulfo/L-lacto_DH-like_sf"/>
</dbReference>
<dbReference type="eggNOG" id="ENOG502QRW5">
    <property type="taxonomic scope" value="Eukaryota"/>
</dbReference>
<dbReference type="Pfam" id="PF02615">
    <property type="entry name" value="Ldh_2"/>
    <property type="match status" value="1"/>
</dbReference>
<dbReference type="OrthoDB" id="3512640at2759"/>
<comment type="similarity">
    <text evidence="1">Belongs to the LDH2/MDH2 oxidoreductase family.</text>
</comment>
<evidence type="ECO:0000313" key="4">
    <source>
        <dbReference type="EnsemblProtists" id="EKX40222"/>
    </source>
</evidence>
<dbReference type="OMA" id="IGICMSN"/>
<dbReference type="Gene3D" id="1.10.1530.10">
    <property type="match status" value="1"/>
</dbReference>
<sequence>MSATVKREELEKLVYQAVCNLGYSPSDAEIMTRVMMFAEIHNNNQGISKLYRPQDMGFNPQAGPLIFENETPQSVVVNGNKRSGMVALETAVEKALQKAKATGFAICGTHNTYTSTGMLAYYTSKIANEDLIAIVMAGSPEMVAPVGGKQAVFGTNAICFGIPGPEDGPLILDMATAATTLFGTVSAKAASQLLPPGVAVDRDGKPTRDPDEALKGAFLAFGGYKGAGLSLVVELLTQALCWGAIPGGTEEAHVGTGRKWREKNWANLVIALDPKLLMPTQLYKQRVAEVMRGRLMCFEGLTRNA</sequence>
<evidence type="ECO:0000313" key="5">
    <source>
        <dbReference type="Proteomes" id="UP000011087"/>
    </source>
</evidence>
<dbReference type="GeneID" id="17297031"/>
<keyword evidence="5" id="KW-1185">Reference proteome</keyword>
<keyword evidence="2" id="KW-0560">Oxidoreductase</keyword>
<dbReference type="PANTHER" id="PTHR11091:SF0">
    <property type="entry name" value="MALATE DEHYDROGENASE"/>
    <property type="match status" value="1"/>
</dbReference>
<name>L1IVT8_GUITC</name>
<dbReference type="InterPro" id="IPR043143">
    <property type="entry name" value="Mal/L-sulf/L-lact_DH-like_NADP"/>
</dbReference>
<dbReference type="EMBL" id="JH993033">
    <property type="protein sequence ID" value="EKX40222.1"/>
    <property type="molecule type" value="Genomic_DNA"/>
</dbReference>
<gene>
    <name evidence="3" type="ORF">GUITHDRAFT_164740</name>
</gene>
<dbReference type="EnsemblProtists" id="EKX40222">
    <property type="protein sequence ID" value="EKX40222"/>
    <property type="gene ID" value="GUITHDRAFT_164740"/>
</dbReference>
<dbReference type="GO" id="GO:0016491">
    <property type="term" value="F:oxidoreductase activity"/>
    <property type="evidence" value="ECO:0007669"/>
    <property type="project" value="UniProtKB-KW"/>
</dbReference>
<dbReference type="Proteomes" id="UP000011087">
    <property type="component" value="Unassembled WGS sequence"/>
</dbReference>
<dbReference type="InterPro" id="IPR003767">
    <property type="entry name" value="Malate/L-lactate_DH-like"/>
</dbReference>
<dbReference type="HOGENOM" id="CLU_040452_3_1_1"/>
<dbReference type="Gene3D" id="3.30.1370.60">
    <property type="entry name" value="Hypothetical oxidoreductase yiak, domain 2"/>
    <property type="match status" value="1"/>
</dbReference>
<dbReference type="RefSeq" id="XP_005827202.1">
    <property type="nucleotide sequence ID" value="XM_005827145.1"/>
</dbReference>